<evidence type="ECO:0000256" key="1">
    <source>
        <dbReference type="SAM" id="MobiDB-lite"/>
    </source>
</evidence>
<evidence type="ECO:0000313" key="3">
    <source>
        <dbReference type="Proteomes" id="UP001265083"/>
    </source>
</evidence>
<dbReference type="EMBL" id="JAVLUS010000016">
    <property type="protein sequence ID" value="MDS1115717.1"/>
    <property type="molecule type" value="Genomic_DNA"/>
</dbReference>
<sequence>MAINAGVIDLAHVTALTDRISINPADQAMRDKADDDAPERSAILDNG</sequence>
<feature type="region of interest" description="Disordered" evidence="1">
    <location>
        <begin position="25"/>
        <end position="47"/>
    </location>
</feature>
<feature type="compositionally biased region" description="Basic and acidic residues" evidence="1">
    <location>
        <begin position="28"/>
        <end position="39"/>
    </location>
</feature>
<organism evidence="2 3">
    <name type="scientific">Gordonia westfalica</name>
    <dbReference type="NCBI Taxonomy" id="158898"/>
    <lineage>
        <taxon>Bacteria</taxon>
        <taxon>Bacillati</taxon>
        <taxon>Actinomycetota</taxon>
        <taxon>Actinomycetes</taxon>
        <taxon>Mycobacteriales</taxon>
        <taxon>Gordoniaceae</taxon>
        <taxon>Gordonia</taxon>
    </lineage>
</organism>
<evidence type="ECO:0000313" key="2">
    <source>
        <dbReference type="EMBL" id="MDS1115717.1"/>
    </source>
</evidence>
<comment type="caution">
    <text evidence="2">The sequence shown here is derived from an EMBL/GenBank/DDBJ whole genome shotgun (WGS) entry which is preliminary data.</text>
</comment>
<reference evidence="2 3" key="1">
    <citation type="submission" date="2023-08" db="EMBL/GenBank/DDBJ databases">
        <title>Bioegradation of LLDPE and BLDPE plastic by marine bacteria from coast plastic debris.</title>
        <authorList>
            <person name="Rong Z."/>
        </authorList>
    </citation>
    <scope>NUCLEOTIDE SEQUENCE [LARGE SCALE GENOMIC DNA]</scope>
    <source>
        <strain evidence="2 3">Z-2</strain>
    </source>
</reference>
<dbReference type="RefSeq" id="WP_159441550.1">
    <property type="nucleotide sequence ID" value="NZ_FNLM01000034.1"/>
</dbReference>
<dbReference type="Proteomes" id="UP001265083">
    <property type="component" value="Unassembled WGS sequence"/>
</dbReference>
<name>A0ABU2GW65_9ACTN</name>
<protein>
    <submittedName>
        <fullName evidence="2">Uncharacterized protein</fullName>
    </submittedName>
</protein>
<gene>
    <name evidence="2" type="ORF">RD149_18375</name>
</gene>
<accession>A0ABU2GW65</accession>
<keyword evidence="3" id="KW-1185">Reference proteome</keyword>
<proteinExistence type="predicted"/>